<dbReference type="AlphaFoldDB" id="A0A2M7U0Y5"/>
<evidence type="ECO:0000313" key="3">
    <source>
        <dbReference type="Proteomes" id="UP000228503"/>
    </source>
</evidence>
<feature type="transmembrane region" description="Helical" evidence="1">
    <location>
        <begin position="9"/>
        <end position="27"/>
    </location>
</feature>
<accession>A0A2M7U0Y5</accession>
<evidence type="ECO:0008006" key="4">
    <source>
        <dbReference type="Google" id="ProtNLM"/>
    </source>
</evidence>
<keyword evidence="1" id="KW-1133">Transmembrane helix</keyword>
<name>A0A2M7U0Y5_9BACT</name>
<reference evidence="3" key="1">
    <citation type="submission" date="2017-09" db="EMBL/GenBank/DDBJ databases">
        <title>Depth-based differentiation of microbial function through sediment-hosted aquifers and enrichment of novel symbionts in the deep terrestrial subsurface.</title>
        <authorList>
            <person name="Probst A.J."/>
            <person name="Ladd B."/>
            <person name="Jarett J.K."/>
            <person name="Geller-Mcgrath D.E."/>
            <person name="Sieber C.M.K."/>
            <person name="Emerson J.B."/>
            <person name="Anantharaman K."/>
            <person name="Thomas B.C."/>
            <person name="Malmstrom R."/>
            <person name="Stieglmeier M."/>
            <person name="Klingl A."/>
            <person name="Woyke T."/>
            <person name="Ryan C.M."/>
            <person name="Banfield J.F."/>
        </authorList>
    </citation>
    <scope>NUCLEOTIDE SEQUENCE [LARGE SCALE GENOMIC DNA]</scope>
</reference>
<evidence type="ECO:0000313" key="2">
    <source>
        <dbReference type="EMBL" id="PIZ63683.1"/>
    </source>
</evidence>
<sequence length="295" mass="34318">MKKVQKYKALYGVLIGFLLFYFFFKVFSSFSNSLFFSRPDRMNVVVYGPSTTYYSLDSQDKQNYSIQFDPEVKVDVPGGYGQYRVGSLGKLVKLEKNPDIFKKAFSKTTTTFVHYYFYQNKDDIYYDEIVEEKIKPTLKNLLLSSSNASFLDRIYLTISFNNINENYNKIRYQKETNDALNDVLFQDKSFIQDSIGLLYNNEYRQEKQSVQVLYRQNYNTASSISSLLEGNGIRVSDISRNTAINDCRVMIGENEPSQTAQDLSKYFSCPIVKGKTDVYDILFVLGEKEEEWEVN</sequence>
<organism evidence="2 3">
    <name type="scientific">Candidatus Roizmanbacteria bacterium CG_4_10_14_0_2_um_filter_39_13</name>
    <dbReference type="NCBI Taxonomy" id="1974825"/>
    <lineage>
        <taxon>Bacteria</taxon>
        <taxon>Candidatus Roizmaniibacteriota</taxon>
    </lineage>
</organism>
<gene>
    <name evidence="2" type="ORF">COY16_01250</name>
</gene>
<comment type="caution">
    <text evidence="2">The sequence shown here is derived from an EMBL/GenBank/DDBJ whole genome shotgun (WGS) entry which is preliminary data.</text>
</comment>
<proteinExistence type="predicted"/>
<keyword evidence="1" id="KW-0812">Transmembrane</keyword>
<dbReference type="Proteomes" id="UP000228503">
    <property type="component" value="Unassembled WGS sequence"/>
</dbReference>
<protein>
    <recommendedName>
        <fullName evidence="4">LytR/CpsA/Psr regulator C-terminal domain-containing protein</fullName>
    </recommendedName>
</protein>
<dbReference type="EMBL" id="PFOB01000016">
    <property type="protein sequence ID" value="PIZ63683.1"/>
    <property type="molecule type" value="Genomic_DNA"/>
</dbReference>
<keyword evidence="1" id="KW-0472">Membrane</keyword>
<evidence type="ECO:0000256" key="1">
    <source>
        <dbReference type="SAM" id="Phobius"/>
    </source>
</evidence>